<dbReference type="InterPro" id="IPR005704">
    <property type="entry name" value="Ribosomal_uS3_bac-typ"/>
</dbReference>
<keyword evidence="4 7" id="KW-0689">Ribosomal protein</keyword>
<dbReference type="InterPro" id="IPR004044">
    <property type="entry name" value="KH_dom_type_2"/>
</dbReference>
<dbReference type="SUPFAM" id="SSF54821">
    <property type="entry name" value="Ribosomal protein S3 C-terminal domain"/>
    <property type="match status" value="1"/>
</dbReference>
<dbReference type="Pfam" id="PF00189">
    <property type="entry name" value="Ribosomal_S3_C"/>
    <property type="match status" value="1"/>
</dbReference>
<dbReference type="InterPro" id="IPR009019">
    <property type="entry name" value="KH_sf_prok-type"/>
</dbReference>
<dbReference type="AlphaFoldDB" id="A0A3B0UJX3"/>
<reference evidence="7" key="1">
    <citation type="submission" date="2018-06" db="EMBL/GenBank/DDBJ databases">
        <authorList>
            <person name="Zhirakovskaya E."/>
        </authorList>
    </citation>
    <scope>NUCLEOTIDE SEQUENCE</scope>
</reference>
<dbReference type="SUPFAM" id="SSF54814">
    <property type="entry name" value="Prokaryotic type KH domain (KH-domain type II)"/>
    <property type="match status" value="1"/>
</dbReference>
<evidence type="ECO:0000256" key="3">
    <source>
        <dbReference type="ARBA" id="ARBA00022884"/>
    </source>
</evidence>
<protein>
    <submittedName>
        <fullName evidence="7">SSU ribosomal protein S3p (S3e)</fullName>
    </submittedName>
</protein>
<dbReference type="GO" id="GO:0019843">
    <property type="term" value="F:rRNA binding"/>
    <property type="evidence" value="ECO:0007669"/>
    <property type="project" value="UniProtKB-KW"/>
</dbReference>
<evidence type="ECO:0000256" key="1">
    <source>
        <dbReference type="ARBA" id="ARBA00010761"/>
    </source>
</evidence>
<dbReference type="CDD" id="cd02412">
    <property type="entry name" value="KH-II_30S_S3"/>
    <property type="match status" value="1"/>
</dbReference>
<dbReference type="SMART" id="SM00322">
    <property type="entry name" value="KH"/>
    <property type="match status" value="1"/>
</dbReference>
<dbReference type="FunFam" id="3.30.300.20:FF:000001">
    <property type="entry name" value="30S ribosomal protein S3"/>
    <property type="match status" value="1"/>
</dbReference>
<dbReference type="Gene3D" id="3.30.300.20">
    <property type="match status" value="1"/>
</dbReference>
<name>A0A3B0UJX3_9ZZZZ</name>
<dbReference type="NCBIfam" id="TIGR01009">
    <property type="entry name" value="rpsC_bact"/>
    <property type="match status" value="1"/>
</dbReference>
<dbReference type="Pfam" id="PF07650">
    <property type="entry name" value="KH_2"/>
    <property type="match status" value="1"/>
</dbReference>
<comment type="similarity">
    <text evidence="1">Belongs to the universal ribosomal protein uS3 family.</text>
</comment>
<keyword evidence="3" id="KW-0694">RNA-binding</keyword>
<dbReference type="PANTHER" id="PTHR11760:SF19">
    <property type="entry name" value="SMALL RIBOSOMAL SUBUNIT PROTEIN US3C"/>
    <property type="match status" value="1"/>
</dbReference>
<gene>
    <name evidence="7" type="ORF">MNBD_CHLOROFLEXI01-5265</name>
</gene>
<dbReference type="PANTHER" id="PTHR11760">
    <property type="entry name" value="30S/40S RIBOSOMAL PROTEIN S3"/>
    <property type="match status" value="1"/>
</dbReference>
<organism evidence="7">
    <name type="scientific">hydrothermal vent metagenome</name>
    <dbReference type="NCBI Taxonomy" id="652676"/>
    <lineage>
        <taxon>unclassified sequences</taxon>
        <taxon>metagenomes</taxon>
        <taxon>ecological metagenomes</taxon>
    </lineage>
</organism>
<evidence type="ECO:0000256" key="4">
    <source>
        <dbReference type="ARBA" id="ARBA00022980"/>
    </source>
</evidence>
<dbReference type="InterPro" id="IPR036419">
    <property type="entry name" value="Ribosomal_S3_C_sf"/>
</dbReference>
<evidence type="ECO:0000313" key="7">
    <source>
        <dbReference type="EMBL" id="VAW31335.1"/>
    </source>
</evidence>
<dbReference type="PROSITE" id="PS50823">
    <property type="entry name" value="KH_TYPE_2"/>
    <property type="match status" value="1"/>
</dbReference>
<sequence>MGRKVHPVGFRLKSIRDWNARWFAEGKTYEDHLHEDFAIRKLIMNEMPSAGISLLEIERFPNQVQVTVHTARPGIVIGRKGASVKELRGKLRKLTSKAIRVEVEEISQPDMDAQLVAENVAGQLQRRISHSRAMKRAIQNAMRQGAQGIRIEVSGRLGGSDMARKEKMWDGRVPRNTIRADLQYGFTEAKTTFGRIGVKVWVYKGEILPQKSGFEATDVYISE</sequence>
<dbReference type="EMBL" id="UOEU01000202">
    <property type="protein sequence ID" value="VAW31335.1"/>
    <property type="molecule type" value="Genomic_DNA"/>
</dbReference>
<feature type="domain" description="KH type-2" evidence="6">
    <location>
        <begin position="39"/>
        <end position="107"/>
    </location>
</feature>
<evidence type="ECO:0000256" key="5">
    <source>
        <dbReference type="ARBA" id="ARBA00023274"/>
    </source>
</evidence>
<evidence type="ECO:0000256" key="2">
    <source>
        <dbReference type="ARBA" id="ARBA00022730"/>
    </source>
</evidence>
<dbReference type="PROSITE" id="PS00548">
    <property type="entry name" value="RIBOSOMAL_S3"/>
    <property type="match status" value="1"/>
</dbReference>
<dbReference type="InterPro" id="IPR015946">
    <property type="entry name" value="KH_dom-like_a/b"/>
</dbReference>
<dbReference type="GO" id="GO:0006412">
    <property type="term" value="P:translation"/>
    <property type="evidence" value="ECO:0007669"/>
    <property type="project" value="InterPro"/>
</dbReference>
<dbReference type="InterPro" id="IPR004087">
    <property type="entry name" value="KH_dom"/>
</dbReference>
<dbReference type="GO" id="GO:0022627">
    <property type="term" value="C:cytosolic small ribosomal subunit"/>
    <property type="evidence" value="ECO:0007669"/>
    <property type="project" value="TreeGrafter"/>
</dbReference>
<dbReference type="InterPro" id="IPR001351">
    <property type="entry name" value="Ribosomal_uS3_C"/>
</dbReference>
<accession>A0A3B0UJX3</accession>
<dbReference type="InterPro" id="IPR057258">
    <property type="entry name" value="Ribosomal_uS3"/>
</dbReference>
<dbReference type="GO" id="GO:0003735">
    <property type="term" value="F:structural constituent of ribosome"/>
    <property type="evidence" value="ECO:0007669"/>
    <property type="project" value="InterPro"/>
</dbReference>
<dbReference type="Gene3D" id="3.30.1140.32">
    <property type="entry name" value="Ribosomal protein S3, C-terminal domain"/>
    <property type="match status" value="1"/>
</dbReference>
<keyword evidence="5" id="KW-0687">Ribonucleoprotein</keyword>
<evidence type="ECO:0000259" key="6">
    <source>
        <dbReference type="PROSITE" id="PS50823"/>
    </source>
</evidence>
<dbReference type="InterPro" id="IPR018280">
    <property type="entry name" value="Ribosomal_uS3_CS"/>
</dbReference>
<keyword evidence="2" id="KW-0699">rRNA-binding</keyword>
<dbReference type="HAMAP" id="MF_01309_B">
    <property type="entry name" value="Ribosomal_uS3_B"/>
    <property type="match status" value="1"/>
</dbReference>
<dbReference type="PROSITE" id="PS50084">
    <property type="entry name" value="KH_TYPE_1"/>
    <property type="match status" value="1"/>
</dbReference>
<proteinExistence type="inferred from homology"/>